<keyword evidence="8" id="KW-1185">Reference proteome</keyword>
<comment type="caution">
    <text evidence="7">The sequence shown here is derived from an EMBL/GenBank/DDBJ whole genome shotgun (WGS) entry which is preliminary data.</text>
</comment>
<keyword evidence="3 6" id="KW-0812">Transmembrane</keyword>
<feature type="transmembrane region" description="Helical" evidence="6">
    <location>
        <begin position="164"/>
        <end position="183"/>
    </location>
</feature>
<feature type="transmembrane region" description="Helical" evidence="6">
    <location>
        <begin position="246"/>
        <end position="273"/>
    </location>
</feature>
<evidence type="ECO:0000256" key="3">
    <source>
        <dbReference type="ARBA" id="ARBA00022692"/>
    </source>
</evidence>
<comment type="similarity">
    <text evidence="2">Belongs to the autoinducer-2 exporter (AI-2E) (TC 2.A.86) family.</text>
</comment>
<dbReference type="Pfam" id="PF01594">
    <property type="entry name" value="AI-2E_transport"/>
    <property type="match status" value="1"/>
</dbReference>
<feature type="transmembrane region" description="Helical" evidence="6">
    <location>
        <begin position="320"/>
        <end position="346"/>
    </location>
</feature>
<dbReference type="InterPro" id="IPR014227">
    <property type="entry name" value="YtvI-like"/>
</dbReference>
<dbReference type="PANTHER" id="PTHR21716:SF68">
    <property type="entry name" value="TRANSPORT PROTEIN YTVI-RELATED"/>
    <property type="match status" value="1"/>
</dbReference>
<feature type="transmembrane region" description="Helical" evidence="6">
    <location>
        <begin position="65"/>
        <end position="84"/>
    </location>
</feature>
<dbReference type="EMBL" id="JBBMFJ010000003">
    <property type="protein sequence ID" value="MEQ2562012.1"/>
    <property type="molecule type" value="Genomic_DNA"/>
</dbReference>
<evidence type="ECO:0000256" key="5">
    <source>
        <dbReference type="ARBA" id="ARBA00023136"/>
    </source>
</evidence>
<feature type="transmembrane region" description="Helical" evidence="6">
    <location>
        <begin position="280"/>
        <end position="300"/>
    </location>
</feature>
<evidence type="ECO:0000256" key="1">
    <source>
        <dbReference type="ARBA" id="ARBA00004141"/>
    </source>
</evidence>
<dbReference type="InterPro" id="IPR002549">
    <property type="entry name" value="AI-2E-like"/>
</dbReference>
<sequence>MDRRYARLILNIVIPAVEILLVCLLGAKLLKFFMPFVIGWIIAMIANPLVRFLESRVKIVRKHSSVLIVVAVLALIIGLSYFLVSRLILQAVELAKDLPVLYDALSADLQEISVRFASLFSRLPEQVQTNWQELAGSISHAASLVVQKIASPTVEVAGNVAKGIPNALVNVIVTILSSYFFIAEQDKIVEFWKKHLPESVKGYGRYLKNDVKKLIGGYFLAQFRIMFVVAVILVVGFLVLGIKYAFLIGVLVAILDFLPLFGTGTVLIPWALFKLLSADYPLAAGLALLYVLTQVIRQVIQPKIVGDSMGLPPLWTLVFLYLGFKIHGISGMIIAVPIGIFVMNLYQYGAFDGMIESAKELGEEIRKLRK</sequence>
<gene>
    <name evidence="7" type="primary">ytvI</name>
    <name evidence="7" type="ORF">WMO41_02245</name>
</gene>
<proteinExistence type="inferred from homology"/>
<reference evidence="7 8" key="1">
    <citation type="submission" date="2024-03" db="EMBL/GenBank/DDBJ databases">
        <title>Human intestinal bacterial collection.</title>
        <authorList>
            <person name="Pauvert C."/>
            <person name="Hitch T.C.A."/>
            <person name="Clavel T."/>
        </authorList>
    </citation>
    <scope>NUCLEOTIDE SEQUENCE [LARGE SCALE GENOMIC DNA]</scope>
    <source>
        <strain evidence="7 8">CLA-AP-H27</strain>
    </source>
</reference>
<evidence type="ECO:0000256" key="2">
    <source>
        <dbReference type="ARBA" id="ARBA00009773"/>
    </source>
</evidence>
<feature type="transmembrane region" description="Helical" evidence="6">
    <location>
        <begin position="33"/>
        <end position="53"/>
    </location>
</feature>
<dbReference type="Proteomes" id="UP001437460">
    <property type="component" value="Unassembled WGS sequence"/>
</dbReference>
<dbReference type="PANTHER" id="PTHR21716">
    <property type="entry name" value="TRANSMEMBRANE PROTEIN"/>
    <property type="match status" value="1"/>
</dbReference>
<evidence type="ECO:0000313" key="8">
    <source>
        <dbReference type="Proteomes" id="UP001437460"/>
    </source>
</evidence>
<organism evidence="7 8">
    <name type="scientific">Ventrimonas faecis</name>
    <dbReference type="NCBI Taxonomy" id="3133170"/>
    <lineage>
        <taxon>Bacteria</taxon>
        <taxon>Bacillati</taxon>
        <taxon>Bacillota</taxon>
        <taxon>Clostridia</taxon>
        <taxon>Lachnospirales</taxon>
        <taxon>Lachnospiraceae</taxon>
        <taxon>Ventrimonas</taxon>
    </lineage>
</organism>
<protein>
    <submittedName>
        <fullName evidence="7">Sporulation integral membrane protein YtvI</fullName>
    </submittedName>
</protein>
<dbReference type="RefSeq" id="WP_349228434.1">
    <property type="nucleotide sequence ID" value="NZ_JBBMFJ010000003.1"/>
</dbReference>
<evidence type="ECO:0000256" key="4">
    <source>
        <dbReference type="ARBA" id="ARBA00022989"/>
    </source>
</evidence>
<evidence type="ECO:0000313" key="7">
    <source>
        <dbReference type="EMBL" id="MEQ2562012.1"/>
    </source>
</evidence>
<evidence type="ECO:0000256" key="6">
    <source>
        <dbReference type="SAM" id="Phobius"/>
    </source>
</evidence>
<feature type="transmembrane region" description="Helical" evidence="6">
    <location>
        <begin position="7"/>
        <end position="27"/>
    </location>
</feature>
<accession>A0ABV1HI72</accession>
<keyword evidence="5 6" id="KW-0472">Membrane</keyword>
<dbReference type="NCBIfam" id="TIGR02872">
    <property type="entry name" value="spore_ytvI"/>
    <property type="match status" value="1"/>
</dbReference>
<feature type="transmembrane region" description="Helical" evidence="6">
    <location>
        <begin position="215"/>
        <end position="240"/>
    </location>
</feature>
<name>A0ABV1HI72_9FIRM</name>
<keyword evidence="4 6" id="KW-1133">Transmembrane helix</keyword>
<comment type="subcellular location">
    <subcellularLocation>
        <location evidence="1">Membrane</location>
        <topology evidence="1">Multi-pass membrane protein</topology>
    </subcellularLocation>
</comment>